<dbReference type="OrthoDB" id="9795405at2"/>
<accession>A0A166ZMR6</accession>
<protein>
    <recommendedName>
        <fullName evidence="3">Peroxiredoxin</fullName>
    </recommendedName>
</protein>
<dbReference type="RefSeq" id="WP_063364323.1">
    <property type="nucleotide sequence ID" value="NZ_AUXZ01000141.1"/>
</dbReference>
<dbReference type="InterPro" id="IPR003718">
    <property type="entry name" value="OsmC/Ohr_fam"/>
</dbReference>
<evidence type="ECO:0000313" key="1">
    <source>
        <dbReference type="EMBL" id="KZN44474.1"/>
    </source>
</evidence>
<dbReference type="AlphaFoldDB" id="A0A166ZMR6"/>
<reference evidence="1 2" key="1">
    <citation type="submission" date="2013-07" db="EMBL/GenBank/DDBJ databases">
        <title>Comparative Genomic and Metabolomic Analysis of Twelve Strains of Pseudoalteromonas luteoviolacea.</title>
        <authorList>
            <person name="Vynne N.G."/>
            <person name="Mansson M."/>
            <person name="Gram L."/>
        </authorList>
    </citation>
    <scope>NUCLEOTIDE SEQUENCE [LARGE SCALE GENOMIC DNA]</scope>
    <source>
        <strain evidence="1 2">H33</strain>
    </source>
</reference>
<name>A0A166ZMR6_9GAMM</name>
<sequence length="152" mass="16922">MSIHTAIISWHRQPNEAFTDAKYNRAHTWRFDGGLEVAASSSPSVVPLPYSEPNNVDPEEAYVASLSSCHMLFFLHFAAQSGLIIESYIDNASGVMGKNTHGKTAITDVILKPQITWHHASQIDEQIISELHHQAHNSCFIANSVNTRIRVE</sequence>
<dbReference type="Pfam" id="PF02566">
    <property type="entry name" value="OsmC"/>
    <property type="match status" value="1"/>
</dbReference>
<organism evidence="1 2">
    <name type="scientific">Pseudoalteromonas luteoviolacea H33</name>
    <dbReference type="NCBI Taxonomy" id="1365251"/>
    <lineage>
        <taxon>Bacteria</taxon>
        <taxon>Pseudomonadati</taxon>
        <taxon>Pseudomonadota</taxon>
        <taxon>Gammaproteobacteria</taxon>
        <taxon>Alteromonadales</taxon>
        <taxon>Pseudoalteromonadaceae</taxon>
        <taxon>Pseudoalteromonas</taxon>
    </lineage>
</organism>
<dbReference type="InterPro" id="IPR015946">
    <property type="entry name" value="KH_dom-like_a/b"/>
</dbReference>
<dbReference type="InterPro" id="IPR036102">
    <property type="entry name" value="OsmC/Ohrsf"/>
</dbReference>
<dbReference type="SUPFAM" id="SSF82784">
    <property type="entry name" value="OsmC-like"/>
    <property type="match status" value="1"/>
</dbReference>
<dbReference type="PATRIC" id="fig|1365251.3.peg.5247"/>
<gene>
    <name evidence="1" type="ORF">N476_05620</name>
</gene>
<comment type="caution">
    <text evidence="1">The sequence shown here is derived from an EMBL/GenBank/DDBJ whole genome shotgun (WGS) entry which is preliminary data.</text>
</comment>
<dbReference type="InterPro" id="IPR052707">
    <property type="entry name" value="OsmC_Ohr_Peroxiredoxin"/>
</dbReference>
<dbReference type="PANTHER" id="PTHR42830:SF2">
    <property type="entry name" value="OSMC_OHR FAMILY PROTEIN"/>
    <property type="match status" value="1"/>
</dbReference>
<proteinExistence type="predicted"/>
<evidence type="ECO:0000313" key="2">
    <source>
        <dbReference type="Proteomes" id="UP000076503"/>
    </source>
</evidence>
<dbReference type="Proteomes" id="UP000076503">
    <property type="component" value="Unassembled WGS sequence"/>
</dbReference>
<dbReference type="Gene3D" id="3.30.300.20">
    <property type="match status" value="1"/>
</dbReference>
<evidence type="ECO:0008006" key="3">
    <source>
        <dbReference type="Google" id="ProtNLM"/>
    </source>
</evidence>
<dbReference type="PANTHER" id="PTHR42830">
    <property type="entry name" value="OSMOTICALLY INDUCIBLE FAMILY PROTEIN"/>
    <property type="match status" value="1"/>
</dbReference>
<dbReference type="EMBL" id="AUXZ01000141">
    <property type="protein sequence ID" value="KZN44474.1"/>
    <property type="molecule type" value="Genomic_DNA"/>
</dbReference>